<accession>A0AAV1I2N8</accession>
<comment type="caution">
    <text evidence="2">The sequence shown here is derived from an EMBL/GenBank/DDBJ whole genome shotgun (WGS) entry which is preliminary data.</text>
</comment>
<evidence type="ECO:0000313" key="3">
    <source>
        <dbReference type="Proteomes" id="UP001314263"/>
    </source>
</evidence>
<protein>
    <submittedName>
        <fullName evidence="2">Uncharacterized protein</fullName>
    </submittedName>
</protein>
<name>A0AAV1I2N8_9CHLO</name>
<reference evidence="2 3" key="1">
    <citation type="submission" date="2023-10" db="EMBL/GenBank/DDBJ databases">
        <authorList>
            <person name="Maclean D."/>
            <person name="Macfadyen A."/>
        </authorList>
    </citation>
    <scope>NUCLEOTIDE SEQUENCE [LARGE SCALE GENOMIC DNA]</scope>
</reference>
<feature type="region of interest" description="Disordered" evidence="1">
    <location>
        <begin position="119"/>
        <end position="139"/>
    </location>
</feature>
<gene>
    <name evidence="2" type="ORF">CVIRNUC_003935</name>
</gene>
<proteinExistence type="predicted"/>
<evidence type="ECO:0000313" key="2">
    <source>
        <dbReference type="EMBL" id="CAK0772165.1"/>
    </source>
</evidence>
<dbReference type="AlphaFoldDB" id="A0AAV1I2N8"/>
<sequence length="139" mass="14883">MMSRATQVVTLRWEETGEESLPKLHDIQPDGSGRLDWAAVKKDFCADVVKVEGATPSTIQEGALKGLTRDFFQAGSTVLVAVTCKAPGCQLDKLSQELAAFAQAQLEISAKLDQVLEESGSSATRQASPPIQHSIGRLS</sequence>
<evidence type="ECO:0000256" key="1">
    <source>
        <dbReference type="SAM" id="MobiDB-lite"/>
    </source>
</evidence>
<dbReference type="Proteomes" id="UP001314263">
    <property type="component" value="Unassembled WGS sequence"/>
</dbReference>
<keyword evidence="3" id="KW-1185">Reference proteome</keyword>
<feature type="compositionally biased region" description="Polar residues" evidence="1">
    <location>
        <begin position="119"/>
        <end position="131"/>
    </location>
</feature>
<organism evidence="2 3">
    <name type="scientific">Coccomyxa viridis</name>
    <dbReference type="NCBI Taxonomy" id="1274662"/>
    <lineage>
        <taxon>Eukaryota</taxon>
        <taxon>Viridiplantae</taxon>
        <taxon>Chlorophyta</taxon>
        <taxon>core chlorophytes</taxon>
        <taxon>Trebouxiophyceae</taxon>
        <taxon>Trebouxiophyceae incertae sedis</taxon>
        <taxon>Coccomyxaceae</taxon>
        <taxon>Coccomyxa</taxon>
    </lineage>
</organism>
<dbReference type="EMBL" id="CAUYUE010000005">
    <property type="protein sequence ID" value="CAK0772165.1"/>
    <property type="molecule type" value="Genomic_DNA"/>
</dbReference>